<dbReference type="Proteomes" id="UP000886595">
    <property type="component" value="Unassembled WGS sequence"/>
</dbReference>
<comment type="caution">
    <text evidence="1">The sequence shown here is derived from an EMBL/GenBank/DDBJ whole genome shotgun (WGS) entry which is preliminary data.</text>
</comment>
<evidence type="ECO:0000313" key="1">
    <source>
        <dbReference type="EMBL" id="KAG2304463.1"/>
    </source>
</evidence>
<dbReference type="AlphaFoldDB" id="A0A8X7SBU5"/>
<organism evidence="1 2">
    <name type="scientific">Brassica carinata</name>
    <name type="common">Ethiopian mustard</name>
    <name type="synonym">Abyssinian cabbage</name>
    <dbReference type="NCBI Taxonomy" id="52824"/>
    <lineage>
        <taxon>Eukaryota</taxon>
        <taxon>Viridiplantae</taxon>
        <taxon>Streptophyta</taxon>
        <taxon>Embryophyta</taxon>
        <taxon>Tracheophyta</taxon>
        <taxon>Spermatophyta</taxon>
        <taxon>Magnoliopsida</taxon>
        <taxon>eudicotyledons</taxon>
        <taxon>Gunneridae</taxon>
        <taxon>Pentapetalae</taxon>
        <taxon>rosids</taxon>
        <taxon>malvids</taxon>
        <taxon>Brassicales</taxon>
        <taxon>Brassicaceae</taxon>
        <taxon>Brassiceae</taxon>
        <taxon>Brassica</taxon>
    </lineage>
</organism>
<reference evidence="1 2" key="1">
    <citation type="submission" date="2020-02" db="EMBL/GenBank/DDBJ databases">
        <authorList>
            <person name="Ma Q."/>
            <person name="Huang Y."/>
            <person name="Song X."/>
            <person name="Pei D."/>
        </authorList>
    </citation>
    <scope>NUCLEOTIDE SEQUENCE [LARGE SCALE GENOMIC DNA]</scope>
    <source>
        <strain evidence="1">Sxm20200214</strain>
        <tissue evidence="1">Leaf</tissue>
    </source>
</reference>
<gene>
    <name evidence="1" type="ORF">Bca52824_033114</name>
</gene>
<dbReference type="EMBL" id="JAAMPC010000007">
    <property type="protein sequence ID" value="KAG2304463.1"/>
    <property type="molecule type" value="Genomic_DNA"/>
</dbReference>
<sequence length="148" mass="16174">MTWKVRSIKEFWNIASVILVDKGLPTSEGCINLIVVAVEAQVVVTIANLYKRIISWELVAENCSQEVVNFLNVLAKISIVMLRSLTDPLVGDFELFKVIDSSRSNSSHSAVADTIGNTPPEYAYTMRVTMAGQKASGQQRKSVGQVGA</sequence>
<keyword evidence="2" id="KW-1185">Reference proteome</keyword>
<proteinExistence type="predicted"/>
<evidence type="ECO:0000313" key="2">
    <source>
        <dbReference type="Proteomes" id="UP000886595"/>
    </source>
</evidence>
<accession>A0A8X7SBU5</accession>
<protein>
    <submittedName>
        <fullName evidence="1">Uncharacterized protein</fullName>
    </submittedName>
</protein>
<name>A0A8X7SBU5_BRACI</name>